<sequence>MPKNLSEALQRLAQESAFHHPAGEDAPQRPAKHTGNLTTTYSPSGASRGPG</sequence>
<dbReference type="AlphaFoldDB" id="A0A674HJI3"/>
<dbReference type="Proteomes" id="UP000007754">
    <property type="component" value="Chromosome 6"/>
</dbReference>
<accession>A0A674HJI3</accession>
<feature type="region of interest" description="Disordered" evidence="1">
    <location>
        <begin position="1"/>
        <end position="51"/>
    </location>
</feature>
<name>A0A674HJI3_TAEGU</name>
<keyword evidence="3" id="KW-1185">Reference proteome</keyword>
<evidence type="ECO:0000256" key="1">
    <source>
        <dbReference type="SAM" id="MobiDB-lite"/>
    </source>
</evidence>
<reference evidence="2 3" key="1">
    <citation type="journal article" date="2010" name="Nature">
        <title>The genome of a songbird.</title>
        <authorList>
            <person name="Warren W.C."/>
            <person name="Clayton D.F."/>
            <person name="Ellegren H."/>
            <person name="Arnold A.P."/>
            <person name="Hillier L.W."/>
            <person name="Kunstner A."/>
            <person name="Searle S."/>
            <person name="White S."/>
            <person name="Vilella A.J."/>
            <person name="Fairley S."/>
            <person name="Heger A."/>
            <person name="Kong L."/>
            <person name="Ponting C.P."/>
            <person name="Jarvis E.D."/>
            <person name="Mello C.V."/>
            <person name="Minx P."/>
            <person name="Lovell P."/>
            <person name="Velho T.A."/>
            <person name="Ferris M."/>
            <person name="Balakrishnan C.N."/>
            <person name="Sinha S."/>
            <person name="Blatti C."/>
            <person name="London S.E."/>
            <person name="Li Y."/>
            <person name="Lin Y.C."/>
            <person name="George J."/>
            <person name="Sweedler J."/>
            <person name="Southey B."/>
            <person name="Gunaratne P."/>
            <person name="Watson M."/>
            <person name="Nam K."/>
            <person name="Backstrom N."/>
            <person name="Smeds L."/>
            <person name="Nabholz B."/>
            <person name="Itoh Y."/>
            <person name="Whitney O."/>
            <person name="Pfenning A.R."/>
            <person name="Howard J."/>
            <person name="Volker M."/>
            <person name="Skinner B.M."/>
            <person name="Griffin D.K."/>
            <person name="Ye L."/>
            <person name="McLaren W.M."/>
            <person name="Flicek P."/>
            <person name="Quesada V."/>
            <person name="Velasco G."/>
            <person name="Lopez-Otin C."/>
            <person name="Puente X.S."/>
            <person name="Olender T."/>
            <person name="Lancet D."/>
            <person name="Smit A.F."/>
            <person name="Hubley R."/>
            <person name="Konkel M.K."/>
            <person name="Walker J.A."/>
            <person name="Batzer M.A."/>
            <person name="Gu W."/>
            <person name="Pollock D.D."/>
            <person name="Chen L."/>
            <person name="Cheng Z."/>
            <person name="Eichler E.E."/>
            <person name="Stapley J."/>
            <person name="Slate J."/>
            <person name="Ekblom R."/>
            <person name="Birkhead T."/>
            <person name="Burke T."/>
            <person name="Burt D."/>
            <person name="Scharff C."/>
            <person name="Adam I."/>
            <person name="Richard H."/>
            <person name="Sultan M."/>
            <person name="Soldatov A."/>
            <person name="Lehrach H."/>
            <person name="Edwards S.V."/>
            <person name="Yang S.P."/>
            <person name="Li X."/>
            <person name="Graves T."/>
            <person name="Fulton L."/>
            <person name="Nelson J."/>
            <person name="Chinwalla A."/>
            <person name="Hou S."/>
            <person name="Mardis E.R."/>
            <person name="Wilson R.K."/>
        </authorList>
    </citation>
    <scope>NUCLEOTIDE SEQUENCE [LARGE SCALE GENOMIC DNA]</scope>
</reference>
<reference evidence="2" key="3">
    <citation type="submission" date="2025-09" db="UniProtKB">
        <authorList>
            <consortium name="Ensembl"/>
        </authorList>
    </citation>
    <scope>IDENTIFICATION</scope>
</reference>
<evidence type="ECO:0000313" key="2">
    <source>
        <dbReference type="Ensembl" id="ENSTGUP00000034847.1"/>
    </source>
</evidence>
<evidence type="ECO:0000313" key="3">
    <source>
        <dbReference type="Proteomes" id="UP000007754"/>
    </source>
</evidence>
<feature type="compositionally biased region" description="Basic and acidic residues" evidence="1">
    <location>
        <begin position="17"/>
        <end position="27"/>
    </location>
</feature>
<feature type="compositionally biased region" description="Polar residues" evidence="1">
    <location>
        <begin position="35"/>
        <end position="45"/>
    </location>
</feature>
<dbReference type="Ensembl" id="ENSTGUT00000037934.1">
    <property type="protein sequence ID" value="ENSTGUP00000034847.1"/>
    <property type="gene ID" value="ENSTGUG00000023701.1"/>
</dbReference>
<proteinExistence type="predicted"/>
<reference evidence="2" key="2">
    <citation type="submission" date="2025-08" db="UniProtKB">
        <authorList>
            <consortium name="Ensembl"/>
        </authorList>
    </citation>
    <scope>IDENTIFICATION</scope>
</reference>
<dbReference type="InParanoid" id="A0A674HJI3"/>
<organism evidence="2 3">
    <name type="scientific">Taeniopygia guttata</name>
    <name type="common">Zebra finch</name>
    <name type="synonym">Poephila guttata</name>
    <dbReference type="NCBI Taxonomy" id="59729"/>
    <lineage>
        <taxon>Eukaryota</taxon>
        <taxon>Metazoa</taxon>
        <taxon>Chordata</taxon>
        <taxon>Craniata</taxon>
        <taxon>Vertebrata</taxon>
        <taxon>Euteleostomi</taxon>
        <taxon>Archelosauria</taxon>
        <taxon>Archosauria</taxon>
        <taxon>Dinosauria</taxon>
        <taxon>Saurischia</taxon>
        <taxon>Theropoda</taxon>
        <taxon>Coelurosauria</taxon>
        <taxon>Aves</taxon>
        <taxon>Neognathae</taxon>
        <taxon>Neoaves</taxon>
        <taxon>Telluraves</taxon>
        <taxon>Australaves</taxon>
        <taxon>Passeriformes</taxon>
        <taxon>Passeroidea</taxon>
        <taxon>Estrildidae</taxon>
        <taxon>Estrildinae</taxon>
        <taxon>Taeniopygia</taxon>
    </lineage>
</organism>
<protein>
    <submittedName>
        <fullName evidence="2">Uncharacterized protein</fullName>
    </submittedName>
</protein>